<evidence type="ECO:0000313" key="3">
    <source>
        <dbReference type="EMBL" id="CAH8390023.1"/>
    </source>
</evidence>
<dbReference type="InterPro" id="IPR016300">
    <property type="entry name" value="ATPase_ArsA/GET3"/>
</dbReference>
<dbReference type="AlphaFoldDB" id="A0ABC8M2W9"/>
<accession>A0ABC8M2W9</accession>
<sequence length="232" mass="25615">AVESLETVRVEESLVQCSVCLDDFEVGVEAKEMTCKYLLPTGDDDGEAKTDTETSSNVSMENNGTSVDSSSNNPSRGQRKYYLLGGKGGVGKTSCAASLAAKFATHGHPTNVVSTDPAHSLSDTFSQVFRIGSQISMLCKMCRPMMLGGRLFGRSSLQSLGLQRQREGVAKNVQPREQREEFVPVERDSRVLHPSRKNGAKWFKNNTEISTRVRKIIEGCFKGPWYSWRKVP</sequence>
<evidence type="ECO:0000313" key="4">
    <source>
        <dbReference type="Proteomes" id="UP001642260"/>
    </source>
</evidence>
<dbReference type="Pfam" id="PF02374">
    <property type="entry name" value="ArsA_ATPase"/>
    <property type="match status" value="1"/>
</dbReference>
<organism evidence="3 4">
    <name type="scientific">Eruca vesicaria subsp. sativa</name>
    <name type="common">Garden rocket</name>
    <name type="synonym">Eruca sativa</name>
    <dbReference type="NCBI Taxonomy" id="29727"/>
    <lineage>
        <taxon>Eukaryota</taxon>
        <taxon>Viridiplantae</taxon>
        <taxon>Streptophyta</taxon>
        <taxon>Embryophyta</taxon>
        <taxon>Tracheophyta</taxon>
        <taxon>Spermatophyta</taxon>
        <taxon>Magnoliopsida</taxon>
        <taxon>eudicotyledons</taxon>
        <taxon>Gunneridae</taxon>
        <taxon>Pentapetalae</taxon>
        <taxon>rosids</taxon>
        <taxon>malvids</taxon>
        <taxon>Brassicales</taxon>
        <taxon>Brassicaceae</taxon>
        <taxon>Brassiceae</taxon>
        <taxon>Eruca</taxon>
    </lineage>
</organism>
<keyword evidence="4" id="KW-1185">Reference proteome</keyword>
<feature type="region of interest" description="Disordered" evidence="1">
    <location>
        <begin position="39"/>
        <end position="80"/>
    </location>
</feature>
<proteinExistence type="predicted"/>
<dbReference type="Gene3D" id="3.40.50.300">
    <property type="entry name" value="P-loop containing nucleotide triphosphate hydrolases"/>
    <property type="match status" value="1"/>
</dbReference>
<dbReference type="PANTHER" id="PTHR10803:SF30">
    <property type="entry name" value="ATPASE GET3C"/>
    <property type="match status" value="1"/>
</dbReference>
<comment type="caution">
    <text evidence="3">The sequence shown here is derived from an EMBL/GenBank/DDBJ whole genome shotgun (WGS) entry which is preliminary data.</text>
</comment>
<dbReference type="InterPro" id="IPR025723">
    <property type="entry name" value="ArsA/GET3_ATPase-like"/>
</dbReference>
<dbReference type="InterPro" id="IPR027417">
    <property type="entry name" value="P-loop_NTPase"/>
</dbReference>
<feature type="compositionally biased region" description="Polar residues" evidence="1">
    <location>
        <begin position="53"/>
        <end position="76"/>
    </location>
</feature>
<evidence type="ECO:0000259" key="2">
    <source>
        <dbReference type="Pfam" id="PF02374"/>
    </source>
</evidence>
<gene>
    <name evidence="3" type="ORF">ERUC_LOCUS42506</name>
</gene>
<feature type="non-terminal residue" evidence="3">
    <location>
        <position position="1"/>
    </location>
</feature>
<name>A0ABC8M2W9_ERUVS</name>
<dbReference type="EMBL" id="CAKOAT010872931">
    <property type="protein sequence ID" value="CAH8390023.1"/>
    <property type="molecule type" value="Genomic_DNA"/>
</dbReference>
<feature type="domain" description="ArsA/GET3 Anion-transporting ATPase-like" evidence="2">
    <location>
        <begin position="80"/>
        <end position="129"/>
    </location>
</feature>
<dbReference type="PANTHER" id="PTHR10803">
    <property type="entry name" value="ARSENICAL PUMP-DRIVING ATPASE ARSENITE-TRANSLOCATING ATPASE"/>
    <property type="match status" value="1"/>
</dbReference>
<dbReference type="Proteomes" id="UP001642260">
    <property type="component" value="Unassembled WGS sequence"/>
</dbReference>
<dbReference type="SUPFAM" id="SSF52540">
    <property type="entry name" value="P-loop containing nucleoside triphosphate hydrolases"/>
    <property type="match status" value="1"/>
</dbReference>
<evidence type="ECO:0000256" key="1">
    <source>
        <dbReference type="SAM" id="MobiDB-lite"/>
    </source>
</evidence>
<reference evidence="3 4" key="1">
    <citation type="submission" date="2022-03" db="EMBL/GenBank/DDBJ databases">
        <authorList>
            <person name="Macdonald S."/>
            <person name="Ahmed S."/>
            <person name="Newling K."/>
        </authorList>
    </citation>
    <scope>NUCLEOTIDE SEQUENCE [LARGE SCALE GENOMIC DNA]</scope>
</reference>
<protein>
    <recommendedName>
        <fullName evidence="2">ArsA/GET3 Anion-transporting ATPase-like domain-containing protein</fullName>
    </recommendedName>
</protein>